<evidence type="ECO:0000313" key="1">
    <source>
        <dbReference type="EMBL" id="GAI73020.1"/>
    </source>
</evidence>
<sequence length="108" mass="13261">QPYRKIENRYRKFHWHYHLSLSGRLRVEPFLRAILPYLRIKQALALKVLEFWKGHSRGFYTIEDWKRILEIKELVNSQKLPHIRSRQHLARFIKELEAKESKNLRANI</sequence>
<organism evidence="1">
    <name type="scientific">marine sediment metagenome</name>
    <dbReference type="NCBI Taxonomy" id="412755"/>
    <lineage>
        <taxon>unclassified sequences</taxon>
        <taxon>metagenomes</taxon>
        <taxon>ecological metagenomes</taxon>
    </lineage>
</organism>
<name>X1SC88_9ZZZZ</name>
<dbReference type="AlphaFoldDB" id="X1SC88"/>
<feature type="non-terminal residue" evidence="1">
    <location>
        <position position="1"/>
    </location>
</feature>
<reference evidence="1" key="1">
    <citation type="journal article" date="2014" name="Front. Microbiol.">
        <title>High frequency of phylogenetically diverse reductive dehalogenase-homologous genes in deep subseafloor sedimentary metagenomes.</title>
        <authorList>
            <person name="Kawai M."/>
            <person name="Futagami T."/>
            <person name="Toyoda A."/>
            <person name="Takaki Y."/>
            <person name="Nishi S."/>
            <person name="Hori S."/>
            <person name="Arai W."/>
            <person name="Tsubouchi T."/>
            <person name="Morono Y."/>
            <person name="Uchiyama I."/>
            <person name="Ito T."/>
            <person name="Fujiyama A."/>
            <person name="Inagaki F."/>
            <person name="Takami H."/>
        </authorList>
    </citation>
    <scope>NUCLEOTIDE SEQUENCE</scope>
    <source>
        <strain evidence="1">Expedition CK06-06</strain>
    </source>
</reference>
<dbReference type="EMBL" id="BARW01012650">
    <property type="protein sequence ID" value="GAI73020.1"/>
    <property type="molecule type" value="Genomic_DNA"/>
</dbReference>
<gene>
    <name evidence="1" type="ORF">S12H4_23698</name>
</gene>
<comment type="caution">
    <text evidence="1">The sequence shown here is derived from an EMBL/GenBank/DDBJ whole genome shotgun (WGS) entry which is preliminary data.</text>
</comment>
<protein>
    <submittedName>
        <fullName evidence="1">Uncharacterized protein</fullName>
    </submittedName>
</protein>
<proteinExistence type="predicted"/>
<accession>X1SC88</accession>